<gene>
    <name evidence="9" type="ORF">IAB80_10450</name>
</gene>
<dbReference type="Gene3D" id="1.25.40.390">
    <property type="match status" value="1"/>
</dbReference>
<dbReference type="InterPro" id="IPR011990">
    <property type="entry name" value="TPR-like_helical_dom_sf"/>
</dbReference>
<dbReference type="GO" id="GO:0009279">
    <property type="term" value="C:cell outer membrane"/>
    <property type="evidence" value="ECO:0007669"/>
    <property type="project" value="UniProtKB-SubCell"/>
</dbReference>
<evidence type="ECO:0000259" key="8">
    <source>
        <dbReference type="Pfam" id="PF14322"/>
    </source>
</evidence>
<evidence type="ECO:0000256" key="2">
    <source>
        <dbReference type="ARBA" id="ARBA00006275"/>
    </source>
</evidence>
<evidence type="ECO:0000256" key="1">
    <source>
        <dbReference type="ARBA" id="ARBA00004442"/>
    </source>
</evidence>
<feature type="chain" id="PRO_5039436182" evidence="6">
    <location>
        <begin position="22"/>
        <end position="637"/>
    </location>
</feature>
<proteinExistence type="inferred from homology"/>
<protein>
    <submittedName>
        <fullName evidence="9">RagB/SusD family nutrient uptake outer membrane protein</fullName>
    </submittedName>
</protein>
<keyword evidence="4" id="KW-0472">Membrane</keyword>
<feature type="domain" description="RagB/SusD" evidence="7">
    <location>
        <begin position="291"/>
        <end position="628"/>
    </location>
</feature>
<comment type="subcellular location">
    <subcellularLocation>
        <location evidence="1">Cell outer membrane</location>
    </subcellularLocation>
</comment>
<name>A0A9D9IWB0_9BACT</name>
<dbReference type="AlphaFoldDB" id="A0A9D9IWB0"/>
<evidence type="ECO:0000256" key="4">
    <source>
        <dbReference type="ARBA" id="ARBA00023136"/>
    </source>
</evidence>
<comment type="caution">
    <text evidence="9">The sequence shown here is derived from an EMBL/GenBank/DDBJ whole genome shotgun (WGS) entry which is preliminary data.</text>
</comment>
<evidence type="ECO:0000256" key="3">
    <source>
        <dbReference type="ARBA" id="ARBA00022729"/>
    </source>
</evidence>
<dbReference type="SUPFAM" id="SSF48452">
    <property type="entry name" value="TPR-like"/>
    <property type="match status" value="1"/>
</dbReference>
<evidence type="ECO:0000256" key="6">
    <source>
        <dbReference type="SAM" id="SignalP"/>
    </source>
</evidence>
<dbReference type="InterPro" id="IPR033985">
    <property type="entry name" value="SusD-like_N"/>
</dbReference>
<feature type="signal peptide" evidence="6">
    <location>
        <begin position="1"/>
        <end position="21"/>
    </location>
</feature>
<reference evidence="9" key="2">
    <citation type="journal article" date="2021" name="PeerJ">
        <title>Extensive microbial diversity within the chicken gut microbiome revealed by metagenomics and culture.</title>
        <authorList>
            <person name="Gilroy R."/>
            <person name="Ravi A."/>
            <person name="Getino M."/>
            <person name="Pursley I."/>
            <person name="Horton D.L."/>
            <person name="Alikhan N.F."/>
            <person name="Baker D."/>
            <person name="Gharbi K."/>
            <person name="Hall N."/>
            <person name="Watson M."/>
            <person name="Adriaenssens E.M."/>
            <person name="Foster-Nyarko E."/>
            <person name="Jarju S."/>
            <person name="Secka A."/>
            <person name="Antonio M."/>
            <person name="Oren A."/>
            <person name="Chaudhuri R.R."/>
            <person name="La Ragione R."/>
            <person name="Hildebrand F."/>
            <person name="Pallen M.J."/>
        </authorList>
    </citation>
    <scope>NUCLEOTIDE SEQUENCE</scope>
    <source>
        <strain evidence="9">2478</strain>
    </source>
</reference>
<dbReference type="Proteomes" id="UP000823771">
    <property type="component" value="Unassembled WGS sequence"/>
</dbReference>
<dbReference type="Pfam" id="PF14322">
    <property type="entry name" value="SusD-like_3"/>
    <property type="match status" value="1"/>
</dbReference>
<organism evidence="9 10">
    <name type="scientific">Candidatus Cryptobacteroides excrementipullorum</name>
    <dbReference type="NCBI Taxonomy" id="2840761"/>
    <lineage>
        <taxon>Bacteria</taxon>
        <taxon>Pseudomonadati</taxon>
        <taxon>Bacteroidota</taxon>
        <taxon>Bacteroidia</taxon>
        <taxon>Bacteroidales</taxon>
        <taxon>Candidatus Cryptobacteroides</taxon>
    </lineage>
</organism>
<dbReference type="EMBL" id="JADILZ010000102">
    <property type="protein sequence ID" value="MBO8479290.1"/>
    <property type="molecule type" value="Genomic_DNA"/>
</dbReference>
<keyword evidence="3 6" id="KW-0732">Signal</keyword>
<accession>A0A9D9IWB0</accession>
<dbReference type="PROSITE" id="PS51257">
    <property type="entry name" value="PROKAR_LIPOPROTEIN"/>
    <property type="match status" value="1"/>
</dbReference>
<evidence type="ECO:0000256" key="5">
    <source>
        <dbReference type="ARBA" id="ARBA00023237"/>
    </source>
</evidence>
<dbReference type="Pfam" id="PF07980">
    <property type="entry name" value="SusD_RagB"/>
    <property type="match status" value="1"/>
</dbReference>
<evidence type="ECO:0000259" key="7">
    <source>
        <dbReference type="Pfam" id="PF07980"/>
    </source>
</evidence>
<sequence length="637" mass="71939">MKKKIMYISCMALSLGLISCNDDFLEVYPRDTQTEATAFVTAENFETYAWGLYSIFGGYNDDTLGADKDGGNLTGNTAGSESAWAMNRYKVPASEGDWDFSFIRKCNLMLDHIDAAQMSDVDKKHWRAVGLFFRSHRYFQLLQKFGDVPWIEHVLATDSEELYFPRNPRDEVAANILRDLKQAAADIRETGNGTNTVNRDVVNTFLSRFALFEGTWRKYHGLQDADTYLREAADAAWAVINTGKYSVNPSYDALFNSEDLTGAASIILFRQYTAGELGHNYTRRIRTGELTFEGTKDLVDSYLCSDGRPISTSAVFEDTPDDTGKDKYREYDRFRNRDRRLYLTICPPYNTATTGGSVTDPVFTDDPRDNEYIDIMNDPANASWTGTKQLPHTNFKGFVCHRQPNLLNTADGRNTAWGKSNMGYFMWKYYNTTTPALTANSDNTTDAPVFRYEEVLLNYAEAKCELGEFDQTVADQTVNLMRVRPSCNVAPMNVAEIKAAGRGWDPALDAGGYYDRAGDPVLWEIRRERRVEFVGEGFAFRDIRRWKIADLVLNKRPQGAWIDRADYGNSATIKLQDVDGNDLPSTERYGYGAFFGKPAGWPDDHYYLYPLPLDNLALNDALTQNPGWTSTGGDTAE</sequence>
<keyword evidence="5" id="KW-0998">Cell outer membrane</keyword>
<comment type="similarity">
    <text evidence="2">Belongs to the SusD family.</text>
</comment>
<evidence type="ECO:0000313" key="9">
    <source>
        <dbReference type="EMBL" id="MBO8479290.1"/>
    </source>
</evidence>
<feature type="domain" description="SusD-like N-terminal" evidence="8">
    <location>
        <begin position="102"/>
        <end position="211"/>
    </location>
</feature>
<evidence type="ECO:0000313" key="10">
    <source>
        <dbReference type="Proteomes" id="UP000823771"/>
    </source>
</evidence>
<reference evidence="9" key="1">
    <citation type="submission" date="2020-10" db="EMBL/GenBank/DDBJ databases">
        <authorList>
            <person name="Gilroy R."/>
        </authorList>
    </citation>
    <scope>NUCLEOTIDE SEQUENCE</scope>
    <source>
        <strain evidence="9">2478</strain>
    </source>
</reference>
<dbReference type="InterPro" id="IPR012944">
    <property type="entry name" value="SusD_RagB_dom"/>
</dbReference>